<evidence type="ECO:0000259" key="2">
    <source>
        <dbReference type="Pfam" id="PF03109"/>
    </source>
</evidence>
<dbReference type="InterPro" id="IPR050154">
    <property type="entry name" value="UbiB_kinase"/>
</dbReference>
<sequence>MKNGALHLIALCRCRATRRWRPGVVSDGRDYSTRHHAFSRSSRALGDERLLLSPSFSTGDSLHIHIGKAYGIHSVAGEARAPTKWETYDPVAFKNYYRYRPLPVAFRAITIVSEVFMLTLWHWIEKDIQKRADKLRRSMIRLGPFYIKLGQALSTRPDILPNAYCLELAKLQDRIPPFPTPDALRFFEGQFGLPASKVFAEISEKPIAAASLGQVYKARLHTGEAVAVKIQRPGVRDVLALDGHLLRWLGGQLQGFAGARGDLVAVVDEMVRHMFEEVDYLREGDNAERFASLFGLRTHSSNPFHPSPTMEYCRPFDKF</sequence>
<keyword evidence="4" id="KW-1185">Reference proteome</keyword>
<accession>A0A8T0GD69</accession>
<dbReference type="EMBL" id="CM026432">
    <property type="protein sequence ID" value="KAG0556983.1"/>
    <property type="molecule type" value="Genomic_DNA"/>
</dbReference>
<dbReference type="Pfam" id="PF03109">
    <property type="entry name" value="ABC1"/>
    <property type="match status" value="1"/>
</dbReference>
<dbReference type="SUPFAM" id="SSF56112">
    <property type="entry name" value="Protein kinase-like (PK-like)"/>
    <property type="match status" value="1"/>
</dbReference>
<reference evidence="3 4" key="1">
    <citation type="submission" date="2020-06" db="EMBL/GenBank/DDBJ databases">
        <title>WGS assembly of Ceratodon purpureus strain R40.</title>
        <authorList>
            <person name="Carey S.B."/>
            <person name="Jenkins J."/>
            <person name="Shu S."/>
            <person name="Lovell J.T."/>
            <person name="Sreedasyam A."/>
            <person name="Maumus F."/>
            <person name="Tiley G.P."/>
            <person name="Fernandez-Pozo N."/>
            <person name="Barry K."/>
            <person name="Chen C."/>
            <person name="Wang M."/>
            <person name="Lipzen A."/>
            <person name="Daum C."/>
            <person name="Saski C.A."/>
            <person name="Payton A.C."/>
            <person name="Mcbreen J.C."/>
            <person name="Conrad R.E."/>
            <person name="Kollar L.M."/>
            <person name="Olsson S."/>
            <person name="Huttunen S."/>
            <person name="Landis J.B."/>
            <person name="Wickett N.J."/>
            <person name="Johnson M.G."/>
            <person name="Rensing S.A."/>
            <person name="Grimwood J."/>
            <person name="Schmutz J."/>
            <person name="Mcdaniel S.F."/>
        </authorList>
    </citation>
    <scope>NUCLEOTIDE SEQUENCE [LARGE SCALE GENOMIC DNA]</scope>
    <source>
        <strain evidence="3 4">R40</strain>
    </source>
</reference>
<dbReference type="PANTHER" id="PTHR10566:SF124">
    <property type="entry name" value="PROTEIN KINASE SUPERFAMILY PROTEIN"/>
    <property type="match status" value="1"/>
</dbReference>
<dbReference type="InterPro" id="IPR011009">
    <property type="entry name" value="Kinase-like_dom_sf"/>
</dbReference>
<comment type="similarity">
    <text evidence="1">Belongs to the protein kinase superfamily. ADCK protein kinase family.</text>
</comment>
<evidence type="ECO:0000313" key="3">
    <source>
        <dbReference type="EMBL" id="KAG0556983.1"/>
    </source>
</evidence>
<proteinExistence type="inferred from homology"/>
<dbReference type="AlphaFoldDB" id="A0A8T0GD69"/>
<evidence type="ECO:0000256" key="1">
    <source>
        <dbReference type="ARBA" id="ARBA00009670"/>
    </source>
</evidence>
<name>A0A8T0GD69_CERPU</name>
<dbReference type="CDD" id="cd05121">
    <property type="entry name" value="ABC1_ADCK3-like"/>
    <property type="match status" value="1"/>
</dbReference>
<dbReference type="InterPro" id="IPR004147">
    <property type="entry name" value="ABC1_dom"/>
</dbReference>
<feature type="domain" description="ABC1 atypical kinase-like" evidence="2">
    <location>
        <begin position="170"/>
        <end position="294"/>
    </location>
</feature>
<organism evidence="3 4">
    <name type="scientific">Ceratodon purpureus</name>
    <name type="common">Fire moss</name>
    <name type="synonym">Dicranum purpureum</name>
    <dbReference type="NCBI Taxonomy" id="3225"/>
    <lineage>
        <taxon>Eukaryota</taxon>
        <taxon>Viridiplantae</taxon>
        <taxon>Streptophyta</taxon>
        <taxon>Embryophyta</taxon>
        <taxon>Bryophyta</taxon>
        <taxon>Bryophytina</taxon>
        <taxon>Bryopsida</taxon>
        <taxon>Dicranidae</taxon>
        <taxon>Pseudoditrichales</taxon>
        <taxon>Ditrichaceae</taxon>
        <taxon>Ceratodon</taxon>
    </lineage>
</organism>
<comment type="caution">
    <text evidence="3">The sequence shown here is derived from an EMBL/GenBank/DDBJ whole genome shotgun (WGS) entry which is preliminary data.</text>
</comment>
<evidence type="ECO:0000313" key="4">
    <source>
        <dbReference type="Proteomes" id="UP000822688"/>
    </source>
</evidence>
<protein>
    <recommendedName>
        <fullName evidence="2">ABC1 atypical kinase-like domain-containing protein</fullName>
    </recommendedName>
</protein>
<gene>
    <name evidence="3" type="ORF">KC19_11G092900</name>
</gene>
<dbReference type="PANTHER" id="PTHR10566">
    <property type="entry name" value="CHAPERONE-ACTIVITY OF BC1 COMPLEX CABC1 -RELATED"/>
    <property type="match status" value="1"/>
</dbReference>
<dbReference type="Proteomes" id="UP000822688">
    <property type="component" value="Chromosome 11"/>
</dbReference>